<evidence type="ECO:0000256" key="3">
    <source>
        <dbReference type="ARBA" id="ARBA00022694"/>
    </source>
</evidence>
<dbReference type="SUPFAM" id="SSF52402">
    <property type="entry name" value="Adenine nucleotide alpha hydrolases-like"/>
    <property type="match status" value="1"/>
</dbReference>
<feature type="region of interest" description="Disordered" evidence="7">
    <location>
        <begin position="651"/>
        <end position="676"/>
    </location>
</feature>
<keyword evidence="2" id="KW-0436">Ligase</keyword>
<dbReference type="EMBL" id="BRYA01000147">
    <property type="protein sequence ID" value="GMI41313.1"/>
    <property type="molecule type" value="Genomic_DNA"/>
</dbReference>
<accession>A0A9W7GCN3</accession>
<dbReference type="NCBIfam" id="TIGR02432">
    <property type="entry name" value="lysidine_TilS_N"/>
    <property type="match status" value="1"/>
</dbReference>
<name>A0A9W7GCN3_9STRA</name>
<comment type="caution">
    <text evidence="9">The sequence shown here is derived from an EMBL/GenBank/DDBJ whole genome shotgun (WGS) entry which is preliminary data.</text>
</comment>
<dbReference type="Gene3D" id="1.20.58.320">
    <property type="entry name" value="TPR-like"/>
    <property type="match status" value="1"/>
</dbReference>
<dbReference type="CDD" id="cd01992">
    <property type="entry name" value="TilS_N"/>
    <property type="match status" value="1"/>
</dbReference>
<proteinExistence type="inferred from homology"/>
<evidence type="ECO:0000259" key="8">
    <source>
        <dbReference type="Pfam" id="PF01171"/>
    </source>
</evidence>
<feature type="domain" description="tRNA(Ile)-lysidine/2-thiocytidine synthase N-terminal" evidence="8">
    <location>
        <begin position="250"/>
        <end position="416"/>
    </location>
</feature>
<evidence type="ECO:0000256" key="4">
    <source>
        <dbReference type="ARBA" id="ARBA00022741"/>
    </source>
</evidence>
<sequence length="759" mass="85959">MTFWFNHGSKCSRNLNRELWMPQGEVNISRADEEVEGAFGGLVDKLVWDEGVRNVWFDQVSWGGGDTGRRWLAGIVALDQFTRHLQRRRGEAGWGGGRKWELSRTDEMALGYAGGIREGFEDGKGWVSVGDEGWTAEMRVFAAMPMRHKGEVGMGRECLRMAEGWEGRVQEEMDNLVKFRKATLRRVQGMEDRARHGNEEKKELKDEDILEEAGFEVEDWTGVEENVLVDDIEKWLRDRNPDICRDIECLSGGVDSMVICQILVVLRSHYPLDVTGVHIDYGNRKESANECDFVRRWCEERDVKFVSRRIDEVRRGVTGRDEYEKVARDIRYNTYKEVLGGADNIKGIVFGHHSGDVVENVISNSMKGKGVLHLSGMGQSGVVNGVTVERPLIDRDKTDILAFAKKWGVPFFNDTTPSWSTRGKMRGEVIPMLEDVFGEGVQKVLRGLAGQSDQCRDMVDEEVVSRVLRGADFKPGGTHVNLDDFRDRNAFFYRTVLQAVLHRTGLPMISAKAIETLMKHLGLEDIGDRWLQLKPDYGTMLRSDGTLFVFKSRFFKWGKAGKRWREEEQDFRLGVGGKGRVGDWTIRTEVVDNFVGGGECTAKEAIEKVKSKPYESLEDLLAGRFSYNIIVKTKRKDKGRISPIIATKPPRALSPPRKYSGMNGSPLSLSSRSSEEDIRREEELHFPTLTLSGDVKPHGWRGIHTKIIESLPILDLTDREGIQPDEWDYESFNYSVVRVEGVVIGEGGVVKEGAEEQII</sequence>
<dbReference type="AlphaFoldDB" id="A0A9W7GCN3"/>
<dbReference type="PANTHER" id="PTHR43033:SF3">
    <property type="entry name" value="TRNA(ILE)-LYSIDINE SYNTHETASE"/>
    <property type="match status" value="1"/>
</dbReference>
<dbReference type="EC" id="6.3.4.19" evidence="1"/>
<dbReference type="Proteomes" id="UP001165065">
    <property type="component" value="Unassembled WGS sequence"/>
</dbReference>
<gene>
    <name evidence="9" type="ORF">TrCOL_g571</name>
</gene>
<evidence type="ECO:0000256" key="5">
    <source>
        <dbReference type="ARBA" id="ARBA00022840"/>
    </source>
</evidence>
<organism evidence="9 10">
    <name type="scientific">Triparma columacea</name>
    <dbReference type="NCBI Taxonomy" id="722753"/>
    <lineage>
        <taxon>Eukaryota</taxon>
        <taxon>Sar</taxon>
        <taxon>Stramenopiles</taxon>
        <taxon>Ochrophyta</taxon>
        <taxon>Bolidophyceae</taxon>
        <taxon>Parmales</taxon>
        <taxon>Triparmaceae</taxon>
        <taxon>Triparma</taxon>
    </lineage>
</organism>
<evidence type="ECO:0000256" key="1">
    <source>
        <dbReference type="ARBA" id="ARBA00013267"/>
    </source>
</evidence>
<evidence type="ECO:0000256" key="2">
    <source>
        <dbReference type="ARBA" id="ARBA00022598"/>
    </source>
</evidence>
<keyword evidence="5" id="KW-0067">ATP-binding</keyword>
<dbReference type="Pfam" id="PF01171">
    <property type="entry name" value="ATP_bind_3"/>
    <property type="match status" value="1"/>
</dbReference>
<dbReference type="PANTHER" id="PTHR43033">
    <property type="entry name" value="TRNA(ILE)-LYSIDINE SYNTHASE-RELATED"/>
    <property type="match status" value="1"/>
</dbReference>
<dbReference type="HAMAP" id="MF_01161">
    <property type="entry name" value="tRNA_Ile_lys_synt"/>
    <property type="match status" value="1"/>
</dbReference>
<dbReference type="InterPro" id="IPR012795">
    <property type="entry name" value="tRNA_Ile_lys_synt_N"/>
</dbReference>
<comment type="catalytic activity">
    <reaction evidence="6">
        <text>cytidine(34) in tRNA(Ile2) + L-lysine + ATP = lysidine(34) in tRNA(Ile2) + AMP + diphosphate + H(+)</text>
        <dbReference type="Rhea" id="RHEA:43744"/>
        <dbReference type="Rhea" id="RHEA-COMP:10625"/>
        <dbReference type="Rhea" id="RHEA-COMP:10670"/>
        <dbReference type="ChEBI" id="CHEBI:15378"/>
        <dbReference type="ChEBI" id="CHEBI:30616"/>
        <dbReference type="ChEBI" id="CHEBI:32551"/>
        <dbReference type="ChEBI" id="CHEBI:33019"/>
        <dbReference type="ChEBI" id="CHEBI:82748"/>
        <dbReference type="ChEBI" id="CHEBI:83665"/>
        <dbReference type="ChEBI" id="CHEBI:456215"/>
        <dbReference type="EC" id="6.3.4.19"/>
    </reaction>
</comment>
<evidence type="ECO:0000256" key="7">
    <source>
        <dbReference type="SAM" id="MobiDB-lite"/>
    </source>
</evidence>
<dbReference type="Gene3D" id="3.40.50.620">
    <property type="entry name" value="HUPs"/>
    <property type="match status" value="1"/>
</dbReference>
<evidence type="ECO:0000256" key="6">
    <source>
        <dbReference type="ARBA" id="ARBA00048539"/>
    </source>
</evidence>
<dbReference type="Pfam" id="PF06041">
    <property type="entry name" value="DUF924"/>
    <property type="match status" value="1"/>
</dbReference>
<dbReference type="GO" id="GO:0008033">
    <property type="term" value="P:tRNA processing"/>
    <property type="evidence" value="ECO:0007669"/>
    <property type="project" value="UniProtKB-KW"/>
</dbReference>
<dbReference type="InterPro" id="IPR012094">
    <property type="entry name" value="tRNA_Ile_lys_synt"/>
</dbReference>
<dbReference type="InterPro" id="IPR014729">
    <property type="entry name" value="Rossmann-like_a/b/a_fold"/>
</dbReference>
<dbReference type="OrthoDB" id="434144at2759"/>
<evidence type="ECO:0000313" key="9">
    <source>
        <dbReference type="EMBL" id="GMI41313.1"/>
    </source>
</evidence>
<keyword evidence="4" id="KW-0547">Nucleotide-binding</keyword>
<protein>
    <recommendedName>
        <fullName evidence="1">tRNA(Ile)-lysidine synthetase</fullName>
        <ecNumber evidence="1">6.3.4.19</ecNumber>
    </recommendedName>
</protein>
<keyword evidence="3" id="KW-0819">tRNA processing</keyword>
<dbReference type="InterPro" id="IPR010323">
    <property type="entry name" value="DUF924"/>
</dbReference>
<keyword evidence="10" id="KW-1185">Reference proteome</keyword>
<evidence type="ECO:0000313" key="10">
    <source>
        <dbReference type="Proteomes" id="UP001165065"/>
    </source>
</evidence>
<reference evidence="10" key="1">
    <citation type="journal article" date="2023" name="Commun. Biol.">
        <title>Genome analysis of Parmales, the sister group of diatoms, reveals the evolutionary specialization of diatoms from phago-mixotrophs to photoautotrophs.</title>
        <authorList>
            <person name="Ban H."/>
            <person name="Sato S."/>
            <person name="Yoshikawa S."/>
            <person name="Yamada K."/>
            <person name="Nakamura Y."/>
            <person name="Ichinomiya M."/>
            <person name="Sato N."/>
            <person name="Blanc-Mathieu R."/>
            <person name="Endo H."/>
            <person name="Kuwata A."/>
            <person name="Ogata H."/>
        </authorList>
    </citation>
    <scope>NUCLEOTIDE SEQUENCE [LARGE SCALE GENOMIC DNA]</scope>
</reference>
<dbReference type="GO" id="GO:0005524">
    <property type="term" value="F:ATP binding"/>
    <property type="evidence" value="ECO:0007669"/>
    <property type="project" value="UniProtKB-KW"/>
</dbReference>
<dbReference type="InterPro" id="IPR011063">
    <property type="entry name" value="TilS/TtcA_N"/>
</dbReference>
<dbReference type="GO" id="GO:0032267">
    <property type="term" value="F:tRNA(Ile)-lysidine synthase activity"/>
    <property type="evidence" value="ECO:0007669"/>
    <property type="project" value="UniProtKB-EC"/>
</dbReference>